<feature type="compositionally biased region" description="Polar residues" evidence="7">
    <location>
        <begin position="2459"/>
        <end position="2483"/>
    </location>
</feature>
<feature type="compositionally biased region" description="Basic and acidic residues" evidence="7">
    <location>
        <begin position="1473"/>
        <end position="1491"/>
    </location>
</feature>
<feature type="region of interest" description="Disordered" evidence="7">
    <location>
        <begin position="1439"/>
        <end position="1458"/>
    </location>
</feature>
<feature type="transmembrane region" description="Helical" evidence="6">
    <location>
        <begin position="1336"/>
        <end position="1354"/>
    </location>
</feature>
<evidence type="ECO:0000256" key="5">
    <source>
        <dbReference type="ARBA" id="ARBA00023136"/>
    </source>
</evidence>
<organism evidence="9">
    <name type="scientific">Schistocephalus solidus</name>
    <name type="common">Tapeworm</name>
    <dbReference type="NCBI Taxonomy" id="70667"/>
    <lineage>
        <taxon>Eukaryota</taxon>
        <taxon>Metazoa</taxon>
        <taxon>Spiralia</taxon>
        <taxon>Lophotrochozoa</taxon>
        <taxon>Platyhelminthes</taxon>
        <taxon>Cestoda</taxon>
        <taxon>Eucestoda</taxon>
        <taxon>Diphyllobothriidea</taxon>
        <taxon>Diphyllobothriidae</taxon>
        <taxon>Schistocephalus</taxon>
    </lineage>
</organism>
<dbReference type="GO" id="GO:0007029">
    <property type="term" value="P:endoplasmic reticulum organization"/>
    <property type="evidence" value="ECO:0007669"/>
    <property type="project" value="TreeGrafter"/>
</dbReference>
<evidence type="ECO:0000256" key="4">
    <source>
        <dbReference type="ARBA" id="ARBA00022989"/>
    </source>
</evidence>
<protein>
    <recommendedName>
        <fullName evidence="6">Pecanex-like protein</fullName>
    </recommendedName>
</protein>
<gene>
    <name evidence="9" type="ORF">TR161661</name>
</gene>
<name>A0A0X3P1H9_SCHSO</name>
<feature type="transmembrane region" description="Helical" evidence="6">
    <location>
        <begin position="1190"/>
        <end position="1210"/>
    </location>
</feature>
<dbReference type="InterPro" id="IPR007735">
    <property type="entry name" value="Pecanex_C"/>
</dbReference>
<proteinExistence type="inferred from homology"/>
<dbReference type="PANTHER" id="PTHR12372">
    <property type="entry name" value="PECANEX"/>
    <property type="match status" value="1"/>
</dbReference>
<feature type="transmembrane region" description="Helical" evidence="6">
    <location>
        <begin position="1795"/>
        <end position="1814"/>
    </location>
</feature>
<dbReference type="EMBL" id="GEEE01022219">
    <property type="protein sequence ID" value="JAP41006.1"/>
    <property type="molecule type" value="Transcribed_RNA"/>
</dbReference>
<feature type="transmembrane region" description="Helical" evidence="6">
    <location>
        <begin position="1764"/>
        <end position="1783"/>
    </location>
</feature>
<feature type="transmembrane region" description="Helical" evidence="6">
    <location>
        <begin position="1125"/>
        <end position="1146"/>
    </location>
</feature>
<feature type="region of interest" description="Disordered" evidence="7">
    <location>
        <begin position="1529"/>
        <end position="1556"/>
    </location>
</feature>
<feature type="compositionally biased region" description="Polar residues" evidence="7">
    <location>
        <begin position="1006"/>
        <end position="1015"/>
    </location>
</feature>
<feature type="region of interest" description="Disordered" evidence="7">
    <location>
        <begin position="1054"/>
        <end position="1084"/>
    </location>
</feature>
<keyword evidence="4 6" id="KW-1133">Transmembrane helix</keyword>
<reference evidence="9" key="1">
    <citation type="submission" date="2016-01" db="EMBL/GenBank/DDBJ databases">
        <title>Reference transcriptome for the parasite Schistocephalus solidus: insights into the molecular evolution of parasitism.</title>
        <authorList>
            <person name="Hebert F.O."/>
            <person name="Grambauer S."/>
            <person name="Barber I."/>
            <person name="Landry C.R."/>
            <person name="Aubin-Horth N."/>
        </authorList>
    </citation>
    <scope>NUCLEOTIDE SEQUENCE</scope>
</reference>
<feature type="transmembrane region" description="Helical" evidence="6">
    <location>
        <begin position="1834"/>
        <end position="1856"/>
    </location>
</feature>
<dbReference type="InterPro" id="IPR039797">
    <property type="entry name" value="Pecanex"/>
</dbReference>
<feature type="region of interest" description="Disordered" evidence="7">
    <location>
        <begin position="553"/>
        <end position="586"/>
    </location>
</feature>
<keyword evidence="3 6" id="KW-0812">Transmembrane</keyword>
<evidence type="ECO:0000256" key="1">
    <source>
        <dbReference type="ARBA" id="ARBA00004141"/>
    </source>
</evidence>
<keyword evidence="5 6" id="KW-0472">Membrane</keyword>
<evidence type="ECO:0000256" key="7">
    <source>
        <dbReference type="SAM" id="MobiDB-lite"/>
    </source>
</evidence>
<feature type="transmembrane region" description="Helical" evidence="6">
    <location>
        <begin position="56"/>
        <end position="78"/>
    </location>
</feature>
<feature type="transmembrane region" description="Helical" evidence="6">
    <location>
        <begin position="1153"/>
        <end position="1170"/>
    </location>
</feature>
<dbReference type="PANTHER" id="PTHR12372:SF7">
    <property type="entry name" value="PROTEIN PECANEX"/>
    <property type="match status" value="1"/>
</dbReference>
<feature type="compositionally biased region" description="Polar residues" evidence="7">
    <location>
        <begin position="417"/>
        <end position="430"/>
    </location>
</feature>
<feature type="compositionally biased region" description="Basic residues" evidence="7">
    <location>
        <begin position="1445"/>
        <end position="1454"/>
    </location>
</feature>
<evidence type="ECO:0000259" key="8">
    <source>
        <dbReference type="Pfam" id="PF05041"/>
    </source>
</evidence>
<feature type="transmembrane region" description="Helical" evidence="6">
    <location>
        <begin position="1292"/>
        <end position="1316"/>
    </location>
</feature>
<evidence type="ECO:0000256" key="3">
    <source>
        <dbReference type="ARBA" id="ARBA00022692"/>
    </source>
</evidence>
<comment type="similarity">
    <text evidence="2 6">Belongs to the pecanex family.</text>
</comment>
<feature type="region of interest" description="Disordered" evidence="7">
    <location>
        <begin position="643"/>
        <end position="671"/>
    </location>
</feature>
<feature type="transmembrane region" description="Helical" evidence="6">
    <location>
        <begin position="1658"/>
        <end position="1677"/>
    </location>
</feature>
<feature type="region of interest" description="Disordered" evidence="7">
    <location>
        <begin position="2449"/>
        <end position="2484"/>
    </location>
</feature>
<comment type="subcellular location">
    <subcellularLocation>
        <location evidence="1 6">Membrane</location>
        <topology evidence="1 6">Multi-pass membrane protein</topology>
    </subcellularLocation>
</comment>
<feature type="region of interest" description="Disordered" evidence="7">
    <location>
        <begin position="417"/>
        <end position="447"/>
    </location>
</feature>
<dbReference type="Pfam" id="PF05041">
    <property type="entry name" value="Pecanex_C"/>
    <property type="match status" value="1"/>
</dbReference>
<dbReference type="GO" id="GO:0016020">
    <property type="term" value="C:membrane"/>
    <property type="evidence" value="ECO:0007669"/>
    <property type="project" value="UniProtKB-SubCell"/>
</dbReference>
<feature type="region of interest" description="Disordered" evidence="7">
    <location>
        <begin position="1470"/>
        <end position="1493"/>
    </location>
</feature>
<dbReference type="GO" id="GO:0005783">
    <property type="term" value="C:endoplasmic reticulum"/>
    <property type="evidence" value="ECO:0007669"/>
    <property type="project" value="TreeGrafter"/>
</dbReference>
<evidence type="ECO:0000313" key="9">
    <source>
        <dbReference type="EMBL" id="JAP41006.1"/>
    </source>
</evidence>
<feature type="region of interest" description="Disordered" evidence="7">
    <location>
        <begin position="982"/>
        <end position="1017"/>
    </location>
</feature>
<feature type="domain" description="Pecanex C-terminal" evidence="8">
    <location>
        <begin position="2170"/>
        <end position="2395"/>
    </location>
</feature>
<feature type="transmembrane region" description="Helical" evidence="6">
    <location>
        <begin position="1868"/>
        <end position="1895"/>
    </location>
</feature>
<feature type="transmembrane region" description="Helical" evidence="6">
    <location>
        <begin position="1366"/>
        <end position="1385"/>
    </location>
</feature>
<evidence type="ECO:0000256" key="2">
    <source>
        <dbReference type="ARBA" id="ARBA00010170"/>
    </source>
</evidence>
<evidence type="ECO:0000256" key="6">
    <source>
        <dbReference type="RuleBase" id="RU367089"/>
    </source>
</evidence>
<sequence length="2657" mass="293016">MCMIGTIFREGIIASLTGGFFLDPSQGYVVSCIHMYLWLYFFIVPLAITLIKPQSIIAWTVYSLTVVLLFGIIQYLTYRLHKTFDECEPISQAAGFYSDVCNVEATENLKQRTYDQTDSALSLDSSCPRTATNIEASVENIEEQCRRIGIAGQYLADLMSPPNAAPKESDFTANPVAGPSQPRPPTPIPPRMLPTPNDSTPNCLPFSDGCRPSNVPPPRPRGIRLRLGVRMLDNRQGMSNDKHPPTLPVAYPNCINGDKVGNLEEQDAHGKVTEGPDDALAFCRTDTDPYSNLEVANSSAQTMLPSGPESCRSKGVPALRRHSQVTRQFSAPTSYALGPQHDLSCCGLDHNSSLRQYFESPPDGLFRLSDAPHQYSTTVSVIRLNEMQPSASPAIREVLRRHIEKLRDEVGRLPYFQSSAVTASDNPNGKNSEKSETAVTNRPRTVRPVRSRSICGRYDQLHYSFGGHHRMSRRRPGSILRLRHEQQTAATSNYASVCSATTAAAHARHNQTDETGTAADHLALVTKGFNSDYLSAASNTRAAAAAASIYDYPTDELSQPPEPATTSEGGGLDMPPQGDLSPTPKAEFFRTCSLPERTIAVGHELPGQVLSTLSLQKGDLEEEKHVGDDRMLPSMSADLLYSPPSQSTWEISKPLGTSLPAPNKKKAKSTPSVDTSCLLANQKPSLQSSIYDEILPLSQAEDHLPPRTSPILRRVPASHKPQYRRRAIRMPMPPKRPSPRSSRHNVSIGNNSLLTMKTGTQPGIPAMQQQQSLFPSRSCGADCNTAVSSHDAVHLLVQPTQHRRRHLRSSFRLPFFPPNVHSLDHAYSSPIRNNLMPRQNGSGLPITEGSTSSTTNWNADSSAEKFPSLTNYASGEQSTRYVPRFRSRSSRRFRKNPEELLAEQALRSPSCNLSSIRVSMPSGSQPPDTPVRLPCSTAVLDDPLVRAQNVSNVSFFRLRSAGDLCTSTLSFGTQISTPDLEAAPVLRPSSSTPSVVKLDDPAREPPTQSQATEGSTHVGIYENDNESIILQSGQTRDVGVGDDGAGAASTAVNALAPGTSEPPYERSGQGVFSSPQNVRGRASSKPSRRVNIAYRVRLLPFIPRYCIIRFDRLQLSALFDRKTSLLEALLTLLLSALVAAIGSCLLSSGAFRNFSLFCCCCVMAGCHFSLVKSVQPDPASPRHGFNHLIVFSRSFLFCLLGAIFVGIFVATAPNSFPASGPWEGITWPLADGRMVVPVEDLCGPKFFFGPISDPVVAVADSINSLQASEIKLYGFTLNPIQLACGFKDFCGFLLLAFPLVFVVGLVPQLNTMLIYLLEQIEIHIFGGTGTANLGSALFSVFRSTFVAILGFGLCYSGAMRRNPQDIFLSLFWGLYLALCFLLARLPNNALIYCIMSDSFNNSDKSSNKPLTVPCSLASRVSASIRSLFVFKPEEQHQFQRWQQQHNHHQQRQRHQQSAGEIDSLLSSVNNLDSSRKSADREGGGRRSREEESVFAGSLTAVGLALRRSQPSVSLDRRAVRRSCELFPRPSVSQRPLPTPEDTFLLSSPPGESTTCSISDRRTMSAQIKWAVPSSPHNIHVLPRAGATGPPSVFDADISQLSTVPEQEETTLAPTFGAETNAAYGDGAQGPAAVETSDANDPLWTRVVSTMLVRQRNDFVVFFVWAVLGFAVHVSTFFTVPSLQPVLPKVLIWVAIVWGFALHYFWPQLRKPYPWLIFAHPACAPSPDGGLASYEVAYYWCHWFEKYFLVPAVTLSTSTQALPALINKFGAFWTSVILLIVSMKMLRNGFSGAHRVFLNLFFAHVLFTCDFPGLSETLPIDYFFVSIFISKISELWNKLCFIYMYIAPFQAGWGSIFHAVAQLGSIPHFMFILGNCIFSTIISAPLEPFVASVFFITSYARPIRFWEATQKIRRIESTTTPLMSQLRGVSFEQVTANLNAIFYEHLARSLQQRLAGDIALGRWSGGSLQHGDVFILASDELHFLVHIIEVGNGLITFQMRGLEFAGTYCHEQESNGLNEAHQLDRGLCCCTVNYPSETLSVNAALRLRWLAWQFVHTPYTIEGYQLIDHSAATSLQLTDLRKLVLALFIQCVLYFTVRLPNLASRLDALSDVLLEKFTGDDKLDLDPVFSKTFDEDYDEHVAGVTRVQFVRVYGEWIRYCLQRSLRNCSIDSTEQSLLMSLCYAIGLLSRRCLGGVSSHPNSALETFLHYLHDVFKGDVQVASKDDWVFRDVDILKLVVTPAMRVALKLYQDHFTWNPLSTNGELYSAIQTTIHTVVICHETDPQWRSAVLNDADKLFSFRRIDSGTTQQCYRFIMMTKQMLNFQVIKLNTECVRGFWAGQQREQIFLRNNNPERGSIQHAKHVLRNLINSSCDQPIGYPIYVSPLITSFVETHPQCRRIACPSVSIPGALRSLYKVRDRLKLYCNRSCSGQVEMELRHLSASQKLLSRVTGGSGAGNMKLQTTSRQGSRACSRGSLASTSRGNSDVAPWCAEAAAMQAGFMNDSHSSAIAAPLSSSTTLSAVVHRTIGDSECISPPALSSPTPPPPTSPHDVMSIRVKIVDPSQILDDRLFKLTWPSTALLASCLPQASCPLSSLSDVEGNLVHRWTPSNVDPRARSFCHRTISLVCFSDGPPILEGRCVAVWEDLGLKVLSPPPAF</sequence>
<accession>A0A0X3P1H9</accession>
<feature type="transmembrane region" description="Helical" evidence="6">
    <location>
        <begin position="28"/>
        <end position="49"/>
    </location>
</feature>
<feature type="region of interest" description="Disordered" evidence="7">
    <location>
        <begin position="161"/>
        <end position="189"/>
    </location>
</feature>
<feature type="transmembrane region" description="Helical" evidence="6">
    <location>
        <begin position="1689"/>
        <end position="1705"/>
    </location>
</feature>